<dbReference type="CDD" id="cd16914">
    <property type="entry name" value="EcfT"/>
    <property type="match status" value="1"/>
</dbReference>
<evidence type="ECO:0000313" key="7">
    <source>
        <dbReference type="EMBL" id="SFG75506.1"/>
    </source>
</evidence>
<dbReference type="AlphaFoldDB" id="A0A1I2UKY6"/>
<feature type="transmembrane region" description="Helical" evidence="6">
    <location>
        <begin position="54"/>
        <end position="74"/>
    </location>
</feature>
<feature type="transmembrane region" description="Helical" evidence="6">
    <location>
        <begin position="252"/>
        <end position="271"/>
    </location>
</feature>
<dbReference type="InterPro" id="IPR003339">
    <property type="entry name" value="ABC/ECF_trnsptr_transmembrane"/>
</dbReference>
<dbReference type="Pfam" id="PF02361">
    <property type="entry name" value="CbiQ"/>
    <property type="match status" value="1"/>
</dbReference>
<dbReference type="InterPro" id="IPR051611">
    <property type="entry name" value="ECF_transporter_component"/>
</dbReference>
<proteinExistence type="predicted"/>
<reference evidence="8" key="1">
    <citation type="submission" date="2016-10" db="EMBL/GenBank/DDBJ databases">
        <authorList>
            <person name="Varghese N."/>
            <person name="Submissions S."/>
        </authorList>
    </citation>
    <scope>NUCLEOTIDE SEQUENCE [LARGE SCALE GENOMIC DNA]</scope>
    <source>
        <strain evidence="8">DSM 17038</strain>
    </source>
</reference>
<feature type="transmembrane region" description="Helical" evidence="6">
    <location>
        <begin position="81"/>
        <end position="104"/>
    </location>
</feature>
<dbReference type="GO" id="GO:0043190">
    <property type="term" value="C:ATP-binding cassette (ABC) transporter complex"/>
    <property type="evidence" value="ECO:0007669"/>
    <property type="project" value="InterPro"/>
</dbReference>
<dbReference type="InterPro" id="IPR012809">
    <property type="entry name" value="ECF_CbiQ"/>
</dbReference>
<dbReference type="Proteomes" id="UP000199337">
    <property type="component" value="Unassembled WGS sequence"/>
</dbReference>
<sequence length="280" mass="30448">MAVFRGFIFSSGGAVMDFLYSVNNNTWMGRLDARVKIVSLAGFIFIMTSSDSMAALLCGMVFLVLLGALAGVSFTIFAKKLLWILPFGGTMAVILPFVVAGAAIARVHLGALELTMSDEGLIRAVLLTLRMGLGIFAVTLLVATTGLGRLMLGLRQMRVPYVFVALVEFTVRYINVLLDELKTMSLARKARGFESGRSFLHRRTFTTLGSQVGVLFMRAGNRGERVYQAMLSRGYCGETGAVLSSGIRPLDIGLGFVILAMAMFLQVYDAGGWQWLISLK</sequence>
<dbReference type="OrthoDB" id="8585740at2"/>
<evidence type="ECO:0000256" key="4">
    <source>
        <dbReference type="ARBA" id="ARBA00022989"/>
    </source>
</evidence>
<feature type="transmembrane region" description="Helical" evidence="6">
    <location>
        <begin position="124"/>
        <end position="147"/>
    </location>
</feature>
<dbReference type="NCBIfam" id="TIGR02454">
    <property type="entry name" value="ECF_T_CbiQ"/>
    <property type="match status" value="1"/>
</dbReference>
<dbReference type="STRING" id="341036.SAMN05660649_02574"/>
<keyword evidence="3 6" id="KW-0812">Transmembrane</keyword>
<evidence type="ECO:0000256" key="3">
    <source>
        <dbReference type="ARBA" id="ARBA00022692"/>
    </source>
</evidence>
<dbReference type="EMBL" id="FOOX01000009">
    <property type="protein sequence ID" value="SFG75506.1"/>
    <property type="molecule type" value="Genomic_DNA"/>
</dbReference>
<evidence type="ECO:0000256" key="1">
    <source>
        <dbReference type="ARBA" id="ARBA00004651"/>
    </source>
</evidence>
<evidence type="ECO:0000256" key="6">
    <source>
        <dbReference type="SAM" id="Phobius"/>
    </source>
</evidence>
<evidence type="ECO:0000313" key="8">
    <source>
        <dbReference type="Proteomes" id="UP000199337"/>
    </source>
</evidence>
<comment type="subcellular location">
    <subcellularLocation>
        <location evidence="1">Cell membrane</location>
        <topology evidence="1">Multi-pass membrane protein</topology>
    </subcellularLocation>
</comment>
<keyword evidence="5 6" id="KW-0472">Membrane</keyword>
<keyword evidence="8" id="KW-1185">Reference proteome</keyword>
<name>A0A1I2UKY6_9FIRM</name>
<dbReference type="PANTHER" id="PTHR34857">
    <property type="entry name" value="SLL0384 PROTEIN"/>
    <property type="match status" value="1"/>
</dbReference>
<dbReference type="PANTHER" id="PTHR34857:SF2">
    <property type="entry name" value="SLL0384 PROTEIN"/>
    <property type="match status" value="1"/>
</dbReference>
<evidence type="ECO:0000256" key="2">
    <source>
        <dbReference type="ARBA" id="ARBA00022475"/>
    </source>
</evidence>
<evidence type="ECO:0000256" key="5">
    <source>
        <dbReference type="ARBA" id="ARBA00023136"/>
    </source>
</evidence>
<keyword evidence="2" id="KW-1003">Cell membrane</keyword>
<gene>
    <name evidence="7" type="ORF">SAMN05660649_02574</name>
</gene>
<protein>
    <submittedName>
        <fullName evidence="7">Cobalt/nickel transport system permease protein</fullName>
    </submittedName>
</protein>
<accession>A0A1I2UKY6</accession>
<keyword evidence="4 6" id="KW-1133">Transmembrane helix</keyword>
<organism evidence="7 8">
    <name type="scientific">Desulfotruncus arcticus DSM 17038</name>
    <dbReference type="NCBI Taxonomy" id="1121424"/>
    <lineage>
        <taxon>Bacteria</taxon>
        <taxon>Bacillati</taxon>
        <taxon>Bacillota</taxon>
        <taxon>Clostridia</taxon>
        <taxon>Eubacteriales</taxon>
        <taxon>Desulfallaceae</taxon>
        <taxon>Desulfotruncus</taxon>
    </lineage>
</organism>
<dbReference type="GO" id="GO:0006824">
    <property type="term" value="P:cobalt ion transport"/>
    <property type="evidence" value="ECO:0007669"/>
    <property type="project" value="InterPro"/>
</dbReference>